<dbReference type="GeneID" id="28830842"/>
<keyword evidence="4" id="KW-1133">Transmembrane helix</keyword>
<keyword evidence="7" id="KW-1185">Reference proteome</keyword>
<dbReference type="EMBL" id="KQ947414">
    <property type="protein sequence ID" value="KUJ17624.1"/>
    <property type="molecule type" value="Genomic_DNA"/>
</dbReference>
<sequence length="64" mass="7235">MFALNIFAQFFVAKGLCIIASSRVTFSFSRDDALPFSKYLKRVNTRTKTPLSSVWFVILVAALE</sequence>
<dbReference type="InParanoid" id="A0A194XBT2"/>
<accession>A0A194XBT2</accession>
<dbReference type="GO" id="GO:0022857">
    <property type="term" value="F:transmembrane transporter activity"/>
    <property type="evidence" value="ECO:0007669"/>
    <property type="project" value="InterPro"/>
</dbReference>
<evidence type="ECO:0000256" key="3">
    <source>
        <dbReference type="ARBA" id="ARBA00022692"/>
    </source>
</evidence>
<evidence type="ECO:0000256" key="1">
    <source>
        <dbReference type="ARBA" id="ARBA00004141"/>
    </source>
</evidence>
<protein>
    <submittedName>
        <fullName evidence="6">Uncharacterized protein</fullName>
    </submittedName>
</protein>
<dbReference type="Pfam" id="PF13520">
    <property type="entry name" value="AA_permease_2"/>
    <property type="match status" value="1"/>
</dbReference>
<keyword evidence="2" id="KW-0813">Transport</keyword>
<dbReference type="PANTHER" id="PTHR45649:SF26">
    <property type="entry name" value="OS04G0435100 PROTEIN"/>
    <property type="match status" value="1"/>
</dbReference>
<dbReference type="OrthoDB" id="4476201at2759"/>
<dbReference type="PANTHER" id="PTHR45649">
    <property type="entry name" value="AMINO-ACID PERMEASE BAT1"/>
    <property type="match status" value="1"/>
</dbReference>
<name>A0A194XBT2_MOLSC</name>
<reference evidence="6 7" key="1">
    <citation type="submission" date="2015-10" db="EMBL/GenBank/DDBJ databases">
        <title>Full genome of DAOMC 229536 Phialocephala scopiformis, a fungal endophyte of spruce producing the potent anti-insectan compound rugulosin.</title>
        <authorList>
            <consortium name="DOE Joint Genome Institute"/>
            <person name="Walker A.K."/>
            <person name="Frasz S.L."/>
            <person name="Seifert K.A."/>
            <person name="Miller J.D."/>
            <person name="Mondo S.J."/>
            <person name="Labutti K."/>
            <person name="Lipzen A."/>
            <person name="Dockter R."/>
            <person name="Kennedy M."/>
            <person name="Grigoriev I.V."/>
            <person name="Spatafora J.W."/>
        </authorList>
    </citation>
    <scope>NUCLEOTIDE SEQUENCE [LARGE SCALE GENOMIC DNA]</scope>
    <source>
        <strain evidence="6 7">CBS 120377</strain>
    </source>
</reference>
<evidence type="ECO:0000256" key="4">
    <source>
        <dbReference type="ARBA" id="ARBA00022989"/>
    </source>
</evidence>
<gene>
    <name evidence="6" type="ORF">LY89DRAFT_747299</name>
</gene>
<evidence type="ECO:0000313" key="7">
    <source>
        <dbReference type="Proteomes" id="UP000070700"/>
    </source>
</evidence>
<dbReference type="AlphaFoldDB" id="A0A194XBT2"/>
<keyword evidence="3" id="KW-0812">Transmembrane</keyword>
<organism evidence="6 7">
    <name type="scientific">Mollisia scopiformis</name>
    <name type="common">Conifer needle endophyte fungus</name>
    <name type="synonym">Phialocephala scopiformis</name>
    <dbReference type="NCBI Taxonomy" id="149040"/>
    <lineage>
        <taxon>Eukaryota</taxon>
        <taxon>Fungi</taxon>
        <taxon>Dikarya</taxon>
        <taxon>Ascomycota</taxon>
        <taxon>Pezizomycotina</taxon>
        <taxon>Leotiomycetes</taxon>
        <taxon>Helotiales</taxon>
        <taxon>Mollisiaceae</taxon>
        <taxon>Mollisia</taxon>
    </lineage>
</organism>
<dbReference type="Proteomes" id="UP000070700">
    <property type="component" value="Unassembled WGS sequence"/>
</dbReference>
<dbReference type="Gene3D" id="1.20.1740.10">
    <property type="entry name" value="Amino acid/polyamine transporter I"/>
    <property type="match status" value="1"/>
</dbReference>
<comment type="subcellular location">
    <subcellularLocation>
        <location evidence="1">Membrane</location>
        <topology evidence="1">Multi-pass membrane protein</topology>
    </subcellularLocation>
</comment>
<proteinExistence type="predicted"/>
<evidence type="ECO:0000313" key="6">
    <source>
        <dbReference type="EMBL" id="KUJ17624.1"/>
    </source>
</evidence>
<keyword evidence="5" id="KW-0472">Membrane</keyword>
<dbReference type="InterPro" id="IPR002293">
    <property type="entry name" value="AA/rel_permease1"/>
</dbReference>
<dbReference type="RefSeq" id="XP_018071979.1">
    <property type="nucleotide sequence ID" value="XM_018221116.1"/>
</dbReference>
<evidence type="ECO:0000256" key="5">
    <source>
        <dbReference type="ARBA" id="ARBA00023136"/>
    </source>
</evidence>
<evidence type="ECO:0000256" key="2">
    <source>
        <dbReference type="ARBA" id="ARBA00022448"/>
    </source>
</evidence>
<dbReference type="KEGG" id="psco:LY89DRAFT_747299"/>
<dbReference type="GO" id="GO:0016020">
    <property type="term" value="C:membrane"/>
    <property type="evidence" value="ECO:0007669"/>
    <property type="project" value="UniProtKB-SubCell"/>
</dbReference>